<dbReference type="Proteomes" id="UP000033115">
    <property type="component" value="Chromosome"/>
</dbReference>
<gene>
    <name evidence="2" type="ORF">CSCA_3424</name>
</gene>
<dbReference type="EMBL" id="CP009933">
    <property type="protein sequence ID" value="AKA70549.1"/>
    <property type="molecule type" value="Genomic_DNA"/>
</dbReference>
<sequence>MSILFKDDQFDFQVLRLLGETVYCAADLCMFFIVYKLSPKW</sequence>
<dbReference type="RefSeq" id="WP_278280451.1">
    <property type="nucleotide sequence ID" value="NZ_CP009933.1"/>
</dbReference>
<dbReference type="STRING" id="1548.CSCA_3424"/>
<accession>A0A0E3K280</accession>
<evidence type="ECO:0000256" key="1">
    <source>
        <dbReference type="SAM" id="Phobius"/>
    </source>
</evidence>
<evidence type="ECO:0000313" key="3">
    <source>
        <dbReference type="Proteomes" id="UP000033115"/>
    </source>
</evidence>
<proteinExistence type="predicted"/>
<reference evidence="2 3" key="1">
    <citation type="journal article" date="2015" name="J. Biotechnol.">
        <title>Complete genome sequence of a malodorant-producing acetogen, Clostridium scatologenes ATCC 25775(T).</title>
        <authorList>
            <person name="Zhu Z."/>
            <person name="Guo T."/>
            <person name="Zheng H."/>
            <person name="Song T."/>
            <person name="Ouyang P."/>
            <person name="Xie J."/>
        </authorList>
    </citation>
    <scope>NUCLEOTIDE SEQUENCE [LARGE SCALE GENOMIC DNA]</scope>
    <source>
        <strain evidence="2 3">ATCC 25775</strain>
    </source>
</reference>
<name>A0A0E3K280_CLOSL</name>
<keyword evidence="1" id="KW-0812">Transmembrane</keyword>
<organism evidence="2 3">
    <name type="scientific">Clostridium scatologenes</name>
    <dbReference type="NCBI Taxonomy" id="1548"/>
    <lineage>
        <taxon>Bacteria</taxon>
        <taxon>Bacillati</taxon>
        <taxon>Bacillota</taxon>
        <taxon>Clostridia</taxon>
        <taxon>Eubacteriales</taxon>
        <taxon>Clostridiaceae</taxon>
        <taxon>Clostridium</taxon>
    </lineage>
</organism>
<dbReference type="HOGENOM" id="CLU_3268204_0_0_9"/>
<dbReference type="KEGG" id="csq:CSCA_3424"/>
<keyword evidence="3" id="KW-1185">Reference proteome</keyword>
<feature type="transmembrane region" description="Helical" evidence="1">
    <location>
        <begin position="14"/>
        <end position="35"/>
    </location>
</feature>
<keyword evidence="1" id="KW-0472">Membrane</keyword>
<evidence type="ECO:0000313" key="2">
    <source>
        <dbReference type="EMBL" id="AKA70549.1"/>
    </source>
</evidence>
<dbReference type="AlphaFoldDB" id="A0A0E3K280"/>
<protein>
    <submittedName>
        <fullName evidence="2">Uncharacterized protein</fullName>
    </submittedName>
</protein>
<keyword evidence="1" id="KW-1133">Transmembrane helix</keyword>